<dbReference type="PROSITE" id="PS00061">
    <property type="entry name" value="ADH_SHORT"/>
    <property type="match status" value="1"/>
</dbReference>
<evidence type="ECO:0000313" key="4">
    <source>
        <dbReference type="Proteomes" id="UP001056837"/>
    </source>
</evidence>
<evidence type="ECO:0000256" key="2">
    <source>
        <dbReference type="ARBA" id="ARBA00023002"/>
    </source>
</evidence>
<dbReference type="SUPFAM" id="SSF51735">
    <property type="entry name" value="NAD(P)-binding Rossmann-fold domains"/>
    <property type="match status" value="1"/>
</dbReference>
<dbReference type="Proteomes" id="UP001056837">
    <property type="component" value="Chromosome"/>
</dbReference>
<evidence type="ECO:0000313" key="3">
    <source>
        <dbReference type="EMBL" id="UTD16436.1"/>
    </source>
</evidence>
<dbReference type="RefSeq" id="WP_253056055.1">
    <property type="nucleotide sequence ID" value="NZ_CP050861.1"/>
</dbReference>
<keyword evidence="1" id="KW-0521">NADP</keyword>
<dbReference type="PANTHER" id="PTHR43544">
    <property type="entry name" value="SHORT-CHAIN DEHYDROGENASE/REDUCTASE"/>
    <property type="match status" value="1"/>
</dbReference>
<dbReference type="InterPro" id="IPR036291">
    <property type="entry name" value="NAD(P)-bd_dom_sf"/>
</dbReference>
<evidence type="ECO:0000256" key="1">
    <source>
        <dbReference type="ARBA" id="ARBA00022857"/>
    </source>
</evidence>
<dbReference type="PANTHER" id="PTHR43544:SF7">
    <property type="entry name" value="NADB-LER2"/>
    <property type="match status" value="1"/>
</dbReference>
<accession>A0AAE9MNX4</accession>
<keyword evidence="2" id="KW-0560">Oxidoreductase</keyword>
<protein>
    <submittedName>
        <fullName evidence="3">SDR family NAD(P)-dependent oxidoreductase</fullName>
    </submittedName>
</protein>
<dbReference type="EMBL" id="CP050861">
    <property type="protein sequence ID" value="UTD16436.1"/>
    <property type="molecule type" value="Genomic_DNA"/>
</dbReference>
<proteinExistence type="predicted"/>
<dbReference type="GO" id="GO:0016491">
    <property type="term" value="F:oxidoreductase activity"/>
    <property type="evidence" value="ECO:0007669"/>
    <property type="project" value="UniProtKB-KW"/>
</dbReference>
<dbReference type="InterPro" id="IPR051468">
    <property type="entry name" value="Fungal_SecMetab_SDRs"/>
</dbReference>
<name>A0AAE9MNX4_9FLAO</name>
<dbReference type="PRINTS" id="PR00081">
    <property type="entry name" value="GDHRDH"/>
</dbReference>
<reference evidence="3" key="1">
    <citation type="submission" date="2020-04" db="EMBL/GenBank/DDBJ databases">
        <title>Tenacibaculum mesophilum bac2.</title>
        <authorList>
            <person name="Li M."/>
        </authorList>
    </citation>
    <scope>NUCLEOTIDE SEQUENCE</scope>
    <source>
        <strain evidence="3">Bac2</strain>
    </source>
</reference>
<gene>
    <name evidence="3" type="ORF">HER15_13545</name>
</gene>
<organism evidence="3 4">
    <name type="scientific">Tenacibaculum mesophilum</name>
    <dbReference type="NCBI Taxonomy" id="104268"/>
    <lineage>
        <taxon>Bacteria</taxon>
        <taxon>Pseudomonadati</taxon>
        <taxon>Bacteroidota</taxon>
        <taxon>Flavobacteriia</taxon>
        <taxon>Flavobacteriales</taxon>
        <taxon>Flavobacteriaceae</taxon>
        <taxon>Tenacibaculum</taxon>
    </lineage>
</organism>
<sequence length="225" mass="25449">MNVKRTAVVTDSGNGLGRTFANTLLKNEYNVILAATQDSFDNLSIETDDLHKYKLVKTDFTSDESVFELKNTIINTFGHLDLLFNNVEKANGFGQKIEQINIEEVKSLYEMNVFAVMRTVKILKSLFEKSEDPRIINVTSAMGDLNKMSDESFCYSNYCMTAYASSKAALNMYTHLQSKEFSPSRISVKGFDPIALKNCTHNSVVICNDVMDELLELISYEKRVK</sequence>
<dbReference type="InterPro" id="IPR002347">
    <property type="entry name" value="SDR_fam"/>
</dbReference>
<dbReference type="Pfam" id="PF00106">
    <property type="entry name" value="adh_short"/>
    <property type="match status" value="1"/>
</dbReference>
<dbReference type="Gene3D" id="3.40.50.720">
    <property type="entry name" value="NAD(P)-binding Rossmann-like Domain"/>
    <property type="match status" value="1"/>
</dbReference>
<dbReference type="InterPro" id="IPR020904">
    <property type="entry name" value="Sc_DH/Rdtase_CS"/>
</dbReference>
<dbReference type="GO" id="GO:0005737">
    <property type="term" value="C:cytoplasm"/>
    <property type="evidence" value="ECO:0007669"/>
    <property type="project" value="TreeGrafter"/>
</dbReference>
<dbReference type="AlphaFoldDB" id="A0AAE9MNX4"/>